<evidence type="ECO:0000256" key="3">
    <source>
        <dbReference type="ARBA" id="ARBA00022512"/>
    </source>
</evidence>
<evidence type="ECO:0000256" key="1">
    <source>
        <dbReference type="ARBA" id="ARBA00004168"/>
    </source>
</evidence>
<reference evidence="12" key="1">
    <citation type="submission" date="2019-10" db="EMBL/GenBank/DDBJ databases">
        <authorList>
            <consortium name="GenomeTrakr: Next Generation Sequencing Network for Food Pathogen Tracability"/>
        </authorList>
    </citation>
    <scope>NUCLEOTIDE SEQUENCE</scope>
    <source>
        <strain evidence="12">CFSAN085152</strain>
    </source>
</reference>
<dbReference type="InterPro" id="IPR019931">
    <property type="entry name" value="LPXTG_anchor"/>
</dbReference>
<comment type="subcellular location">
    <subcellularLocation>
        <location evidence="1">Secreted</location>
        <location evidence="1">Cell wall</location>
        <topology evidence="1">Peptidoglycan-anchor</topology>
    </subcellularLocation>
</comment>
<proteinExistence type="inferred from homology"/>
<evidence type="ECO:0000256" key="9">
    <source>
        <dbReference type="SAM" id="MobiDB-lite"/>
    </source>
</evidence>
<name>A0A5M3ELT9_LISMN</name>
<comment type="caution">
    <text evidence="12">The sequence shown here is derived from an EMBL/GenBank/DDBJ whole genome shotgun (WGS) entry which is preliminary data.</text>
</comment>
<dbReference type="Pfam" id="PF22350">
    <property type="entry name" value="Int_EF-hand"/>
    <property type="match status" value="1"/>
</dbReference>
<keyword evidence="7" id="KW-0677">Repeat</keyword>
<dbReference type="PANTHER" id="PTHR47566:SF1">
    <property type="entry name" value="PROTEIN NUD1"/>
    <property type="match status" value="1"/>
</dbReference>
<dbReference type="InterPro" id="IPR014755">
    <property type="entry name" value="Cu-Rt/internalin_Ig-like"/>
</dbReference>
<dbReference type="PROSITE" id="PS50847">
    <property type="entry name" value="GRAM_POS_ANCHORING"/>
    <property type="match status" value="1"/>
</dbReference>
<gene>
    <name evidence="12" type="primary">inlJ</name>
    <name evidence="12" type="ORF">GCV89_11125</name>
</gene>
<feature type="signal peptide" evidence="10">
    <location>
        <begin position="1"/>
        <end position="25"/>
    </location>
</feature>
<dbReference type="NCBIfam" id="TIGR01167">
    <property type="entry name" value="LPXTG_anchor"/>
    <property type="match status" value="1"/>
</dbReference>
<dbReference type="InterPro" id="IPR054769">
    <property type="entry name" value="InlJ_EF-hand"/>
</dbReference>
<dbReference type="Gene3D" id="3.10.20.320">
    <property type="entry name" value="Putative peptidoglycan bound protein (lpxtg motif)"/>
    <property type="match status" value="4"/>
</dbReference>
<feature type="chain" id="PRO_5024382138" evidence="10">
    <location>
        <begin position="26"/>
        <end position="851"/>
    </location>
</feature>
<keyword evidence="8" id="KW-0572">Peptidoglycan-anchor</keyword>
<evidence type="ECO:0000256" key="7">
    <source>
        <dbReference type="ARBA" id="ARBA00022737"/>
    </source>
</evidence>
<organism evidence="12">
    <name type="scientific">Listeria monocytogenes</name>
    <dbReference type="NCBI Taxonomy" id="1639"/>
    <lineage>
        <taxon>Bacteria</taxon>
        <taxon>Bacillati</taxon>
        <taxon>Bacillota</taxon>
        <taxon>Bacilli</taxon>
        <taxon>Bacillales</taxon>
        <taxon>Listeriaceae</taxon>
        <taxon>Listeria</taxon>
    </lineage>
</organism>
<dbReference type="InterPro" id="IPR052574">
    <property type="entry name" value="CDIRP"/>
</dbReference>
<sequence length="851" mass="92803">MKTTKIVIASLVSLTMVSNPLLTFAATNDVIDNTTEITTDKETSSTQPTIKNTLKAGQTQSFNDWFPDDNFASEVAAVFEMQATDTISEEQLATLTSLDCHNSSITDMTGIEKLTGLTKLICTSNNITTLDLSQNTNLTYLACDSNKLTNLDVTPLTKLTYLNCDTNKLTKLDVSQNPLLTYLNCARNTLTEIDVSHNTQLTELDCHLNKKITKLDVTPQTQLTTLDCSFNKITELDVSQNKLLNRLNCDTNNITKLDLNQNIQLTFLDCSSNKLTEIDVTPLTQLTYFDCSVNPLTELDVSTLSKLTTLHCIQTDLLEIDLTHNTQLIYFQAEGCRKIKELDVTHNTQLYLLDCQAAGITELDLSQNPKLVYLYLNNTELTELDVSHNTKLKSLSCVNAHIQDFSSVGKIPALNNNFEAEGQTITMPKETLTNNSLTIAVSPDLLDQFGNPMNIEPGDGGVYDQATNTITWENLSTDNPAVTYTFTSENGAIVGTVTTPFEAPQPIKGEDVTVHYLDDKGEKLADDEVLSGNLDDPYTSSAKDIPDYTLTTTPDNATGTFTTTSQSVTYVYTKNIVAAEPVTVNYVDDTGKTLAPSETLNGNVGDTYNATAKQIDGYTLSAEPTNATGQFTSSAQTVNYIYTKNPAPEKGVVEIHYVDEDNKQLNSTTEISGTIGDNYTTEPKTIEGYTLTTTPGNATGTFTTGSQTVTYVYTKNIEAAEPITVNYVDANGKTLAPSETLNGNVGDTYKATAKQIDGYTLSAEPTNATGQFTSSAQTVNYIYTKNTNTDQPLPTKKPTNTTPTKPSNLKTTEVKKASDTLPKTGDSAPWKSALLGVFLSSTALVIWKKKK</sequence>
<dbReference type="InterPro" id="IPR009459">
    <property type="entry name" value="MucBP_dom"/>
</dbReference>
<dbReference type="InterPro" id="IPR054717">
    <property type="entry name" value="InlJ_Ig-like"/>
</dbReference>
<keyword evidence="6 10" id="KW-0732">Signal</keyword>
<feature type="region of interest" description="Disordered" evidence="9">
    <location>
        <begin position="786"/>
        <end position="825"/>
    </location>
</feature>
<feature type="domain" description="Gram-positive cocci surface proteins LPxTG" evidence="11">
    <location>
        <begin position="821"/>
        <end position="851"/>
    </location>
</feature>
<evidence type="ECO:0000256" key="10">
    <source>
        <dbReference type="SAM" id="SignalP"/>
    </source>
</evidence>
<dbReference type="PANTHER" id="PTHR47566">
    <property type="match status" value="1"/>
</dbReference>
<protein>
    <submittedName>
        <fullName evidence="12">Class 1 internalin InlJ</fullName>
    </submittedName>
</protein>
<accession>A0A5M3ELT9</accession>
<keyword evidence="3" id="KW-0134">Cell wall</keyword>
<evidence type="ECO:0000256" key="5">
    <source>
        <dbReference type="ARBA" id="ARBA00022614"/>
    </source>
</evidence>
<feature type="compositionally biased region" description="Low complexity" evidence="9">
    <location>
        <begin position="792"/>
        <end position="811"/>
    </location>
</feature>
<dbReference type="EMBL" id="AAMGJA010000003">
    <property type="protein sequence ID" value="EDH0938538.1"/>
    <property type="molecule type" value="Genomic_DNA"/>
</dbReference>
<dbReference type="GO" id="GO:0035591">
    <property type="term" value="F:signaling adaptor activity"/>
    <property type="evidence" value="ECO:0007669"/>
    <property type="project" value="TreeGrafter"/>
</dbReference>
<dbReference type="Gene3D" id="2.60.40.1220">
    <property type="match status" value="1"/>
</dbReference>
<evidence type="ECO:0000256" key="6">
    <source>
        <dbReference type="ARBA" id="ARBA00022729"/>
    </source>
</evidence>
<comment type="similarity">
    <text evidence="2">Belongs to the internalin family.</text>
</comment>
<keyword evidence="4" id="KW-0964">Secreted</keyword>
<evidence type="ECO:0000256" key="2">
    <source>
        <dbReference type="ARBA" id="ARBA00009432"/>
    </source>
</evidence>
<evidence type="ECO:0000256" key="4">
    <source>
        <dbReference type="ARBA" id="ARBA00022525"/>
    </source>
</evidence>
<dbReference type="SUPFAM" id="SSF52058">
    <property type="entry name" value="L domain-like"/>
    <property type="match status" value="1"/>
</dbReference>
<dbReference type="Pfam" id="PF22508">
    <property type="entry name" value="InlJ_IG"/>
    <property type="match status" value="1"/>
</dbReference>
<dbReference type="InterPro" id="IPR032675">
    <property type="entry name" value="LRR_dom_sf"/>
</dbReference>
<dbReference type="AlphaFoldDB" id="A0A5M3ELT9"/>
<evidence type="ECO:0000313" key="12">
    <source>
        <dbReference type="EMBL" id="EDH0938538.1"/>
    </source>
</evidence>
<dbReference type="Pfam" id="PF06458">
    <property type="entry name" value="MucBP"/>
    <property type="match status" value="4"/>
</dbReference>
<dbReference type="Gene3D" id="3.80.10.10">
    <property type="entry name" value="Ribonuclease Inhibitor"/>
    <property type="match status" value="1"/>
</dbReference>
<keyword evidence="5" id="KW-0433">Leucine-rich repeat</keyword>
<evidence type="ECO:0000256" key="8">
    <source>
        <dbReference type="ARBA" id="ARBA00023088"/>
    </source>
</evidence>
<evidence type="ECO:0000259" key="11">
    <source>
        <dbReference type="PROSITE" id="PS50847"/>
    </source>
</evidence>
<dbReference type="NCBIfam" id="NF033187">
    <property type="entry name" value="internalin_J"/>
    <property type="match status" value="1"/>
</dbReference>